<name>Q17590_CAEEL</name>
<protein>
    <submittedName>
        <fullName evidence="1">Phage_int_SAM_5 domain-containing protein</fullName>
    </submittedName>
</protein>
<reference evidence="1 2" key="1">
    <citation type="journal article" date="1998" name="Science">
        <title>Genome sequence of the nematode C. elegans: a platform for investigating biology.</title>
        <authorList>
            <consortium name="The C. elegans sequencing consortium"/>
            <person name="Sulson J.E."/>
            <person name="Waterston R."/>
        </authorList>
    </citation>
    <scope>NUCLEOTIDE SEQUENCE [LARGE SCALE GENOMIC DNA]</scope>
    <source>
        <strain evidence="1 2">Bristol N2</strain>
    </source>
</reference>
<dbReference type="PaxDb" id="6239-C02B4.3"/>
<dbReference type="UCSC" id="C02B4.3">
    <property type="organism name" value="c. elegans"/>
</dbReference>
<dbReference type="HOGENOM" id="CLU_1455682_0_0_1"/>
<sequence>MFQIIQPRYLTAKQHLALVTAICQGQVKIKKQDKCNFPKWLEKIANKFYENTCNWIDYSLPYISSEDVSNFLHIRDIRLANRERLNFIIANTANPYHVSTYSTMIRMLKTVIETEIIAIEYECKNHLDFFIKCRMIRFPTHFRM</sequence>
<evidence type="ECO:0000313" key="1">
    <source>
        <dbReference type="EMBL" id="CAA90292.3"/>
    </source>
</evidence>
<dbReference type="InParanoid" id="Q17590"/>
<dbReference type="GeneID" id="182100"/>
<dbReference type="Proteomes" id="UP000001940">
    <property type="component" value="Chromosome X"/>
</dbReference>
<dbReference type="EMBL" id="BX284606">
    <property type="protein sequence ID" value="CAA90292.3"/>
    <property type="molecule type" value="Genomic_DNA"/>
</dbReference>
<dbReference type="AlphaFoldDB" id="Q17590"/>
<dbReference type="CTD" id="182100"/>
<organism evidence="1 2">
    <name type="scientific">Caenorhabditis elegans</name>
    <dbReference type="NCBI Taxonomy" id="6239"/>
    <lineage>
        <taxon>Eukaryota</taxon>
        <taxon>Metazoa</taxon>
        <taxon>Ecdysozoa</taxon>
        <taxon>Nematoda</taxon>
        <taxon>Chromadorea</taxon>
        <taxon>Rhabditida</taxon>
        <taxon>Rhabditina</taxon>
        <taxon>Rhabditomorpha</taxon>
        <taxon>Rhabditoidea</taxon>
        <taxon>Rhabditidae</taxon>
        <taxon>Peloderinae</taxon>
        <taxon>Caenorhabditis</taxon>
    </lineage>
</organism>
<proteinExistence type="predicted"/>
<dbReference type="WormBase" id="C02B4.3">
    <property type="protein sequence ID" value="CE53352"/>
    <property type="gene ID" value="WBGene00007259"/>
</dbReference>
<dbReference type="FunCoup" id="Q17590">
    <property type="interactions" value="230"/>
</dbReference>
<dbReference type="KEGG" id="cel:CELE_C02B4.3"/>
<evidence type="ECO:0000313" key="3">
    <source>
        <dbReference type="WormBase" id="C02B4.3"/>
    </source>
</evidence>
<evidence type="ECO:0000313" key="2">
    <source>
        <dbReference type="Proteomes" id="UP000001940"/>
    </source>
</evidence>
<dbReference type="RefSeq" id="NP_001359530.1">
    <property type="nucleotide sequence ID" value="NM_001373540.1"/>
</dbReference>
<keyword evidence="2" id="KW-1185">Reference proteome</keyword>
<dbReference type="AGR" id="WB:WBGene00007259"/>
<dbReference type="PIR" id="T18855">
    <property type="entry name" value="T18855"/>
</dbReference>
<accession>Q17590</accession>
<gene>
    <name evidence="1 3" type="ORF">C02B4.3</name>
    <name evidence="1" type="ORF">CELE_C02B4.3</name>
</gene>